<reference evidence="1 3" key="1">
    <citation type="submission" date="2017-04" db="EMBL/GenBank/DDBJ databases">
        <title>Complete Genome Sequence of the Bacillus horikoshii 20a strain from Cuatro Cienegas, Coahuila, Mexico.</title>
        <authorList>
            <person name="Zarza E."/>
            <person name="Alcaraz L.D."/>
            <person name="Aguilar-Salinas B."/>
            <person name="Islas A."/>
            <person name="Olmedo-Alvarez G."/>
        </authorList>
    </citation>
    <scope>NUCLEOTIDE SEQUENCE [LARGE SCALE GENOMIC DNA]</scope>
    <source>
        <strain evidence="1 3">20a</strain>
    </source>
</reference>
<dbReference type="AlphaFoldDB" id="A0A1Y0CRF9"/>
<dbReference type="KEGG" id="bhk:B4U37_18220"/>
<evidence type="ECO:0000313" key="2">
    <source>
        <dbReference type="EMBL" id="TYS60209.1"/>
    </source>
</evidence>
<dbReference type="GeneID" id="96740342"/>
<dbReference type="Pfam" id="PF14166">
    <property type="entry name" value="YueH"/>
    <property type="match status" value="1"/>
</dbReference>
<proteinExistence type="predicted"/>
<name>A0A1Y0CRF9_9BACI</name>
<evidence type="ECO:0000313" key="1">
    <source>
        <dbReference type="EMBL" id="ART77848.1"/>
    </source>
</evidence>
<dbReference type="EMBL" id="CP020880">
    <property type="protein sequence ID" value="ART77848.1"/>
    <property type="molecule type" value="Genomic_DNA"/>
</dbReference>
<dbReference type="RefSeq" id="WP_088019383.1">
    <property type="nucleotide sequence ID" value="NZ_CP020880.1"/>
</dbReference>
<dbReference type="Proteomes" id="UP000195573">
    <property type="component" value="Chromosome"/>
</dbReference>
<gene>
    <name evidence="1" type="ORF">B4U37_18220</name>
    <name evidence="2" type="ORF">FZC74_08700</name>
</gene>
<dbReference type="Proteomes" id="UP000323393">
    <property type="component" value="Unassembled WGS sequence"/>
</dbReference>
<sequence length="80" mass="9429">MKIRKANLEMDTVSVYIHENKKEEQTLVAIPSIKWSTIIPYEENNTSLTRRLEMEFQSAFNSSEDATHLSLKLVQWVREM</sequence>
<evidence type="ECO:0008006" key="5">
    <source>
        <dbReference type="Google" id="ProtNLM"/>
    </source>
</evidence>
<dbReference type="EMBL" id="VTEU01000002">
    <property type="protein sequence ID" value="TYS60209.1"/>
    <property type="molecule type" value="Genomic_DNA"/>
</dbReference>
<organism evidence="2 4">
    <name type="scientific">Sutcliffiella horikoshii</name>
    <dbReference type="NCBI Taxonomy" id="79883"/>
    <lineage>
        <taxon>Bacteria</taxon>
        <taxon>Bacillati</taxon>
        <taxon>Bacillota</taxon>
        <taxon>Bacilli</taxon>
        <taxon>Bacillales</taxon>
        <taxon>Bacillaceae</taxon>
        <taxon>Sutcliffiella</taxon>
    </lineage>
</organism>
<evidence type="ECO:0000313" key="3">
    <source>
        <dbReference type="Proteomes" id="UP000195573"/>
    </source>
</evidence>
<dbReference type="InterPro" id="IPR020260">
    <property type="entry name" value="Uncharacterised_YueH"/>
</dbReference>
<keyword evidence="3" id="KW-1185">Reference proteome</keyword>
<protein>
    <recommendedName>
        <fullName evidence="5">YueH-like protein</fullName>
    </recommendedName>
</protein>
<reference evidence="2 4" key="2">
    <citation type="submission" date="2019-08" db="EMBL/GenBank/DDBJ databases">
        <title>Bacillus genomes from the desert of Cuatro Cienegas, Coahuila.</title>
        <authorList>
            <person name="Olmedo-Alvarez G."/>
        </authorList>
    </citation>
    <scope>NUCLEOTIDE SEQUENCE [LARGE SCALE GENOMIC DNA]</scope>
    <source>
        <strain evidence="2 4">CH88_3T</strain>
    </source>
</reference>
<accession>A0A1Y0CRF9</accession>
<evidence type="ECO:0000313" key="4">
    <source>
        <dbReference type="Proteomes" id="UP000323393"/>
    </source>
</evidence>